<gene>
    <name evidence="4" type="primary">LOC106813576</name>
</gene>
<feature type="region of interest" description="Disordered" evidence="2">
    <location>
        <begin position="109"/>
        <end position="167"/>
    </location>
</feature>
<accession>A0ABM1EM11</accession>
<dbReference type="PANTHER" id="PTHR24110:SF3">
    <property type="entry name" value="CENTROSOMAL PROTEIN OF 78 KDA"/>
    <property type="match status" value="1"/>
</dbReference>
<proteinExistence type="predicted"/>
<feature type="coiled-coil region" evidence="1">
    <location>
        <begin position="174"/>
        <end position="229"/>
    </location>
</feature>
<reference evidence="4" key="1">
    <citation type="submission" date="2025-08" db="UniProtKB">
        <authorList>
            <consortium name="RefSeq"/>
        </authorList>
    </citation>
    <scope>IDENTIFICATION</scope>
</reference>
<keyword evidence="3" id="KW-1185">Reference proteome</keyword>
<feature type="compositionally biased region" description="Polar residues" evidence="2">
    <location>
        <begin position="149"/>
        <end position="163"/>
    </location>
</feature>
<evidence type="ECO:0000256" key="2">
    <source>
        <dbReference type="SAM" id="MobiDB-lite"/>
    </source>
</evidence>
<dbReference type="Gene3D" id="3.80.10.10">
    <property type="entry name" value="Ribonuclease Inhibitor"/>
    <property type="match status" value="1"/>
</dbReference>
<dbReference type="InterPro" id="IPR032675">
    <property type="entry name" value="LRR_dom_sf"/>
</dbReference>
<name>A0ABM1EM11_PRICU</name>
<sequence>MSGFRHLRLNDNPALGDGAARVIADALRDDLWLKVVEMQACGMTSSGVAALADALAVNTTLSVLDVASNDVAAPVLASLRAALQRNSHADMPLEYEELLIAEKAERAHAGTRPATAVRKATGPRDGHAGRAPAARRQVTSTAKKLHAPLSNTRTSSRPKSASARSCGANMARDVTALRSQVAALRAEAAEKEKALSEERRLRVAAERKRDELIADNEFLRREVGSIREEARHARGRGEDDADLADVHATITQFHKFLDLLHTVVPDRR</sequence>
<dbReference type="PANTHER" id="PTHR24110">
    <property type="entry name" value="CENTROSOMAL PROTEIN OF 78 KDA"/>
    <property type="match status" value="1"/>
</dbReference>
<dbReference type="SUPFAM" id="SSF52047">
    <property type="entry name" value="RNI-like"/>
    <property type="match status" value="1"/>
</dbReference>
<organism evidence="3 4">
    <name type="scientific">Priapulus caudatus</name>
    <name type="common">Priapulid worm</name>
    <dbReference type="NCBI Taxonomy" id="37621"/>
    <lineage>
        <taxon>Eukaryota</taxon>
        <taxon>Metazoa</taxon>
        <taxon>Ecdysozoa</taxon>
        <taxon>Scalidophora</taxon>
        <taxon>Priapulida</taxon>
        <taxon>Priapulimorpha</taxon>
        <taxon>Priapulimorphida</taxon>
        <taxon>Priapulidae</taxon>
        <taxon>Priapulus</taxon>
    </lineage>
</organism>
<protein>
    <submittedName>
        <fullName evidence="4">Centrosomal protein of 78 kDa-like</fullName>
    </submittedName>
</protein>
<dbReference type="Pfam" id="PF13516">
    <property type="entry name" value="LRR_6"/>
    <property type="match status" value="1"/>
</dbReference>
<dbReference type="InterPro" id="IPR001611">
    <property type="entry name" value="Leu-rich_rpt"/>
</dbReference>
<keyword evidence="1" id="KW-0175">Coiled coil</keyword>
<evidence type="ECO:0000313" key="3">
    <source>
        <dbReference type="Proteomes" id="UP000695022"/>
    </source>
</evidence>
<dbReference type="RefSeq" id="XP_014673232.1">
    <property type="nucleotide sequence ID" value="XM_014817746.1"/>
</dbReference>
<dbReference type="GeneID" id="106813576"/>
<dbReference type="Proteomes" id="UP000695022">
    <property type="component" value="Unplaced"/>
</dbReference>
<evidence type="ECO:0000256" key="1">
    <source>
        <dbReference type="SAM" id="Coils"/>
    </source>
</evidence>
<evidence type="ECO:0000313" key="4">
    <source>
        <dbReference type="RefSeq" id="XP_014673232.1"/>
    </source>
</evidence>